<gene>
    <name evidence="2" type="ORF">PFISCL1PPCAC_22883</name>
</gene>
<feature type="region of interest" description="Disordered" evidence="1">
    <location>
        <begin position="56"/>
        <end position="127"/>
    </location>
</feature>
<accession>A0AAV5WI15</accession>
<name>A0AAV5WI15_9BILA</name>
<keyword evidence="3" id="KW-1185">Reference proteome</keyword>
<feature type="region of interest" description="Disordered" evidence="1">
    <location>
        <begin position="1"/>
        <end position="34"/>
    </location>
</feature>
<evidence type="ECO:0000313" key="3">
    <source>
        <dbReference type="Proteomes" id="UP001432322"/>
    </source>
</evidence>
<protein>
    <submittedName>
        <fullName evidence="2">Uncharacterized protein</fullName>
    </submittedName>
</protein>
<organism evidence="2 3">
    <name type="scientific">Pristionchus fissidentatus</name>
    <dbReference type="NCBI Taxonomy" id="1538716"/>
    <lineage>
        <taxon>Eukaryota</taxon>
        <taxon>Metazoa</taxon>
        <taxon>Ecdysozoa</taxon>
        <taxon>Nematoda</taxon>
        <taxon>Chromadorea</taxon>
        <taxon>Rhabditida</taxon>
        <taxon>Rhabditina</taxon>
        <taxon>Diplogasteromorpha</taxon>
        <taxon>Diplogasteroidea</taxon>
        <taxon>Neodiplogasteridae</taxon>
        <taxon>Pristionchus</taxon>
    </lineage>
</organism>
<evidence type="ECO:0000256" key="1">
    <source>
        <dbReference type="SAM" id="MobiDB-lite"/>
    </source>
</evidence>
<feature type="region of interest" description="Disordered" evidence="1">
    <location>
        <begin position="176"/>
        <end position="210"/>
    </location>
</feature>
<proteinExistence type="predicted"/>
<evidence type="ECO:0000313" key="2">
    <source>
        <dbReference type="EMBL" id="GMT31586.1"/>
    </source>
</evidence>
<dbReference type="EMBL" id="BTSY01000006">
    <property type="protein sequence ID" value="GMT31586.1"/>
    <property type="molecule type" value="Genomic_DNA"/>
</dbReference>
<dbReference type="Proteomes" id="UP001432322">
    <property type="component" value="Unassembled WGS sequence"/>
</dbReference>
<reference evidence="2" key="1">
    <citation type="submission" date="2023-10" db="EMBL/GenBank/DDBJ databases">
        <title>Genome assembly of Pristionchus species.</title>
        <authorList>
            <person name="Yoshida K."/>
            <person name="Sommer R.J."/>
        </authorList>
    </citation>
    <scope>NUCLEOTIDE SEQUENCE</scope>
    <source>
        <strain evidence="2">RS5133</strain>
    </source>
</reference>
<feature type="non-terminal residue" evidence="2">
    <location>
        <position position="1"/>
    </location>
</feature>
<sequence length="210" mass="22697">GNGGDKQRRSQSMPRRRPDAPPVKDPFEGLDGGVYSKGEVLRNKERRMLAMRGEPVMGKIGGFSNGTHSTHGGGGGGGERITNFGYDGEDLTDEDRVRRAQQMEEENDRIPAAGYSGHIPRFRGKGVGKSFNTAAREAKKEFIEEKLNRTSDGSDFELSRPRMRLDAVSHQKFDASTGRLIDSPTSSSTFGAAPAPNGTRATPGGARFIA</sequence>
<comment type="caution">
    <text evidence="2">The sequence shown here is derived from an EMBL/GenBank/DDBJ whole genome shotgun (WGS) entry which is preliminary data.</text>
</comment>
<dbReference type="AlphaFoldDB" id="A0AAV5WI15"/>